<feature type="transmembrane region" description="Helical" evidence="10">
    <location>
        <begin position="28"/>
        <end position="49"/>
    </location>
</feature>
<dbReference type="Gene3D" id="2.30.30.60">
    <property type="match status" value="1"/>
</dbReference>
<dbReference type="STRING" id="913024.SAMN05421741_1192"/>
<dbReference type="PANTHER" id="PTHR30414:SF0">
    <property type="entry name" value="MINICONDUCTANCE MECHANOSENSITIVE CHANNEL YBDG"/>
    <property type="match status" value="1"/>
</dbReference>
<dbReference type="AlphaFoldDB" id="A0A1I5E6C0"/>
<comment type="subcellular location">
    <subcellularLocation>
        <location evidence="1">Cell inner membrane</location>
        <topology evidence="1">Multi-pass membrane protein</topology>
    </subcellularLocation>
</comment>
<dbReference type="RefSeq" id="WP_091524785.1">
    <property type="nucleotide sequence ID" value="NZ_FOVI01000019.1"/>
</dbReference>
<evidence type="ECO:0000313" key="13">
    <source>
        <dbReference type="Proteomes" id="UP000199036"/>
    </source>
</evidence>
<keyword evidence="6" id="KW-0346">Stress response</keyword>
<keyword evidence="7 10" id="KW-0472">Membrane</keyword>
<gene>
    <name evidence="12" type="ORF">SAMN05421741_1192</name>
</gene>
<feature type="transmembrane region" description="Helical" evidence="10">
    <location>
        <begin position="109"/>
        <end position="128"/>
    </location>
</feature>
<dbReference type="FunFam" id="2.30.30.60:FF:000002">
    <property type="entry name" value="Mechanosensitive ion channel family protein"/>
    <property type="match status" value="1"/>
</dbReference>
<evidence type="ECO:0000256" key="8">
    <source>
        <dbReference type="ARBA" id="ARBA00093630"/>
    </source>
</evidence>
<dbReference type="Proteomes" id="UP000199036">
    <property type="component" value="Unassembled WGS sequence"/>
</dbReference>
<proteinExistence type="predicted"/>
<evidence type="ECO:0000259" key="11">
    <source>
        <dbReference type="Pfam" id="PF00924"/>
    </source>
</evidence>
<keyword evidence="3" id="KW-0997">Cell inner membrane</keyword>
<sequence length="432" mass="49666">MNELQSTIYSFGYNLLKEAGLSSQASHYINTILLLIAFFVILYVIDYVLRRILMLLLIKTIRRSKTRFDDFLIHNKVLKYITHLIPLIIAKQSLPLIFTGFPQITNGTVKMVDIAIIITFTLLLKSIFYTFKDVLNSRKRFTDKPLDSYFQVVAILLYIVCAILIFSELTGKEPYGLLTALGAASAIVILVFKDTILGFVASIQVSSNDMVRVGDWIEMQKYAADGTVLTINLSTVKVQNFDKTVTTIPTYALISDSFKNYRTMQKSGGRRIKRSLNIKIGSIRFLKEDEIEDLKRIKLLKSYIIERQQEISTYNLNHVDDPTMLVNGRRMTNIGLFREYTKRYLLNNTKIHKQFPIMVRHLQPTEHGLPIEVYAFTDTVEWLKYEGIMADIFDHILAVVPYFNLELFELPSAADIHDVLLANFNENKSSLK</sequence>
<name>A0A1I5E6C0_9FLAO</name>
<feature type="transmembrane region" description="Helical" evidence="10">
    <location>
        <begin position="70"/>
        <end position="89"/>
    </location>
</feature>
<evidence type="ECO:0000256" key="9">
    <source>
        <dbReference type="ARBA" id="ARBA00093659"/>
    </source>
</evidence>
<evidence type="ECO:0000256" key="3">
    <source>
        <dbReference type="ARBA" id="ARBA00022519"/>
    </source>
</evidence>
<organism evidence="12 13">
    <name type="scientific">Paenimyroides ummariense</name>
    <dbReference type="NCBI Taxonomy" id="913024"/>
    <lineage>
        <taxon>Bacteria</taxon>
        <taxon>Pseudomonadati</taxon>
        <taxon>Bacteroidota</taxon>
        <taxon>Flavobacteriia</taxon>
        <taxon>Flavobacteriales</taxon>
        <taxon>Flavobacteriaceae</taxon>
        <taxon>Paenimyroides</taxon>
    </lineage>
</organism>
<dbReference type="SUPFAM" id="SSF50182">
    <property type="entry name" value="Sm-like ribonucleoproteins"/>
    <property type="match status" value="1"/>
</dbReference>
<dbReference type="Pfam" id="PF00924">
    <property type="entry name" value="MS_channel_2nd"/>
    <property type="match status" value="1"/>
</dbReference>
<keyword evidence="4 10" id="KW-0812">Transmembrane</keyword>
<dbReference type="PANTHER" id="PTHR30414">
    <property type="entry name" value="MINICONDUCTANCE MECHANOSENSITIVE CHANNEL YBDG"/>
    <property type="match status" value="1"/>
</dbReference>
<dbReference type="GO" id="GO:0071470">
    <property type="term" value="P:cellular response to osmotic stress"/>
    <property type="evidence" value="ECO:0007669"/>
    <property type="project" value="InterPro"/>
</dbReference>
<evidence type="ECO:0000256" key="1">
    <source>
        <dbReference type="ARBA" id="ARBA00004429"/>
    </source>
</evidence>
<keyword evidence="5 10" id="KW-1133">Transmembrane helix</keyword>
<keyword evidence="2" id="KW-1003">Cell membrane</keyword>
<reference evidence="13" key="1">
    <citation type="submission" date="2016-10" db="EMBL/GenBank/DDBJ databases">
        <authorList>
            <person name="Varghese N."/>
            <person name="Submissions S."/>
        </authorList>
    </citation>
    <scope>NUCLEOTIDE SEQUENCE [LARGE SCALE GENOMIC DNA]</scope>
    <source>
        <strain evidence="13">DS-12</strain>
    </source>
</reference>
<evidence type="ECO:0000256" key="10">
    <source>
        <dbReference type="SAM" id="Phobius"/>
    </source>
</evidence>
<feature type="transmembrane region" description="Helical" evidence="10">
    <location>
        <begin position="149"/>
        <end position="169"/>
    </location>
</feature>
<keyword evidence="13" id="KW-1185">Reference proteome</keyword>
<evidence type="ECO:0000256" key="4">
    <source>
        <dbReference type="ARBA" id="ARBA00022692"/>
    </source>
</evidence>
<evidence type="ECO:0000256" key="5">
    <source>
        <dbReference type="ARBA" id="ARBA00022989"/>
    </source>
</evidence>
<dbReference type="EMBL" id="FOVI01000019">
    <property type="protein sequence ID" value="SFO06896.1"/>
    <property type="molecule type" value="Genomic_DNA"/>
</dbReference>
<dbReference type="GO" id="GO:0008381">
    <property type="term" value="F:mechanosensitive monoatomic ion channel activity"/>
    <property type="evidence" value="ECO:0007669"/>
    <property type="project" value="InterPro"/>
</dbReference>
<feature type="transmembrane region" description="Helical" evidence="10">
    <location>
        <begin position="175"/>
        <end position="192"/>
    </location>
</feature>
<dbReference type="InterPro" id="IPR010920">
    <property type="entry name" value="LSM_dom_sf"/>
</dbReference>
<dbReference type="OrthoDB" id="9775207at2"/>
<evidence type="ECO:0000256" key="2">
    <source>
        <dbReference type="ARBA" id="ARBA00022475"/>
    </source>
</evidence>
<dbReference type="GO" id="GO:0005886">
    <property type="term" value="C:plasma membrane"/>
    <property type="evidence" value="ECO:0007669"/>
    <property type="project" value="UniProtKB-SubCell"/>
</dbReference>
<dbReference type="InterPro" id="IPR023408">
    <property type="entry name" value="MscS_beta-dom_sf"/>
</dbReference>
<evidence type="ECO:0000313" key="12">
    <source>
        <dbReference type="EMBL" id="SFO06896.1"/>
    </source>
</evidence>
<protein>
    <recommendedName>
        <fullName evidence="8">Mechanosensing system component YbdG</fullName>
    </recommendedName>
    <alternativeName>
        <fullName evidence="9">Mechanosensitive channel homolog YbdG</fullName>
    </alternativeName>
</protein>
<evidence type="ECO:0000256" key="6">
    <source>
        <dbReference type="ARBA" id="ARBA00023016"/>
    </source>
</evidence>
<evidence type="ECO:0000256" key="7">
    <source>
        <dbReference type="ARBA" id="ARBA00023136"/>
    </source>
</evidence>
<dbReference type="InterPro" id="IPR006685">
    <property type="entry name" value="MscS_channel_2nd"/>
</dbReference>
<feature type="domain" description="Mechanosensitive ion channel MscS" evidence="11">
    <location>
        <begin position="194"/>
        <end position="262"/>
    </location>
</feature>
<accession>A0A1I5E6C0</accession>
<dbReference type="InterPro" id="IPR030192">
    <property type="entry name" value="YbdG"/>
</dbReference>